<organism evidence="2 3">
    <name type="scientific">Athelia psychrophila</name>
    <dbReference type="NCBI Taxonomy" id="1759441"/>
    <lineage>
        <taxon>Eukaryota</taxon>
        <taxon>Fungi</taxon>
        <taxon>Dikarya</taxon>
        <taxon>Basidiomycota</taxon>
        <taxon>Agaricomycotina</taxon>
        <taxon>Agaricomycetes</taxon>
        <taxon>Agaricomycetidae</taxon>
        <taxon>Atheliales</taxon>
        <taxon>Atheliaceae</taxon>
        <taxon>Athelia</taxon>
    </lineage>
</organism>
<evidence type="ECO:0000313" key="3">
    <source>
        <dbReference type="Proteomes" id="UP000076532"/>
    </source>
</evidence>
<protein>
    <submittedName>
        <fullName evidence="2">Uncharacterized protein</fullName>
    </submittedName>
</protein>
<reference evidence="2 3" key="1">
    <citation type="journal article" date="2016" name="Mol. Biol. Evol.">
        <title>Comparative Genomics of Early-Diverging Mushroom-Forming Fungi Provides Insights into the Origins of Lignocellulose Decay Capabilities.</title>
        <authorList>
            <person name="Nagy L.G."/>
            <person name="Riley R."/>
            <person name="Tritt A."/>
            <person name="Adam C."/>
            <person name="Daum C."/>
            <person name="Floudas D."/>
            <person name="Sun H."/>
            <person name="Yadav J.S."/>
            <person name="Pangilinan J."/>
            <person name="Larsson K.H."/>
            <person name="Matsuura K."/>
            <person name="Barry K."/>
            <person name="Labutti K."/>
            <person name="Kuo R."/>
            <person name="Ohm R.A."/>
            <person name="Bhattacharya S.S."/>
            <person name="Shirouzu T."/>
            <person name="Yoshinaga Y."/>
            <person name="Martin F.M."/>
            <person name="Grigoriev I.V."/>
            <person name="Hibbett D.S."/>
        </authorList>
    </citation>
    <scope>NUCLEOTIDE SEQUENCE [LARGE SCALE GENOMIC DNA]</scope>
    <source>
        <strain evidence="2 3">CBS 109695</strain>
    </source>
</reference>
<name>A0A166J7E8_9AGAM</name>
<accession>A0A166J7E8</accession>
<evidence type="ECO:0000256" key="1">
    <source>
        <dbReference type="SAM" id="MobiDB-lite"/>
    </source>
</evidence>
<sequence length="88" mass="9799">MPTLTSRDIAGNAPPRTRAGILALALAKCGSWEPRIKTRFLNCIPHPSPTTRATRSPYDRSRPTQSLGKMIWPRSSNSRRQSPRSTGR</sequence>
<evidence type="ECO:0000313" key="2">
    <source>
        <dbReference type="EMBL" id="KZP20571.1"/>
    </source>
</evidence>
<dbReference type="AlphaFoldDB" id="A0A166J7E8"/>
<proteinExistence type="predicted"/>
<keyword evidence="3" id="KW-1185">Reference proteome</keyword>
<dbReference type="EMBL" id="KV417554">
    <property type="protein sequence ID" value="KZP20571.1"/>
    <property type="molecule type" value="Genomic_DNA"/>
</dbReference>
<feature type="compositionally biased region" description="Low complexity" evidence="1">
    <location>
        <begin position="73"/>
        <end position="88"/>
    </location>
</feature>
<feature type="region of interest" description="Disordered" evidence="1">
    <location>
        <begin position="42"/>
        <end position="88"/>
    </location>
</feature>
<gene>
    <name evidence="2" type="ORF">FIBSPDRAFT_537361</name>
</gene>
<dbReference type="Proteomes" id="UP000076532">
    <property type="component" value="Unassembled WGS sequence"/>
</dbReference>